<keyword evidence="1" id="KW-0732">Signal</keyword>
<feature type="chain" id="PRO_5037586215" evidence="1">
    <location>
        <begin position="21"/>
        <end position="64"/>
    </location>
</feature>
<feature type="signal peptide" evidence="1">
    <location>
        <begin position="1"/>
        <end position="20"/>
    </location>
</feature>
<organism evidence="2 3">
    <name type="scientific">Meloidogyne incognita</name>
    <name type="common">Southern root-knot nematode worm</name>
    <name type="synonym">Oxyuris incognita</name>
    <dbReference type="NCBI Taxonomy" id="6306"/>
    <lineage>
        <taxon>Eukaryota</taxon>
        <taxon>Metazoa</taxon>
        <taxon>Ecdysozoa</taxon>
        <taxon>Nematoda</taxon>
        <taxon>Chromadorea</taxon>
        <taxon>Rhabditida</taxon>
        <taxon>Tylenchina</taxon>
        <taxon>Tylenchomorpha</taxon>
        <taxon>Tylenchoidea</taxon>
        <taxon>Meloidogynidae</taxon>
        <taxon>Meloidogyninae</taxon>
        <taxon>Meloidogyne</taxon>
        <taxon>Meloidogyne incognita group</taxon>
    </lineage>
</organism>
<reference evidence="3" key="1">
    <citation type="submission" date="2022-11" db="UniProtKB">
        <authorList>
            <consortium name="WormBaseParasite"/>
        </authorList>
    </citation>
    <scope>IDENTIFICATION</scope>
</reference>
<keyword evidence="2" id="KW-1185">Reference proteome</keyword>
<evidence type="ECO:0000313" key="2">
    <source>
        <dbReference type="Proteomes" id="UP000887563"/>
    </source>
</evidence>
<name>A0A914KQ06_MELIC</name>
<evidence type="ECO:0000313" key="3">
    <source>
        <dbReference type="WBParaSite" id="Minc3s00071g03523"/>
    </source>
</evidence>
<sequence length="64" mass="7139">MIVKIVLKLILVLSVANKHAQNVFKRTVMRQKNAKNVINLGNNVVSVDLNVKNVKNNASRVSKN</sequence>
<proteinExistence type="predicted"/>
<dbReference type="AlphaFoldDB" id="A0A914KQ06"/>
<dbReference type="WBParaSite" id="Minc3s00071g03523">
    <property type="protein sequence ID" value="Minc3s00071g03523"/>
    <property type="gene ID" value="Minc3s00071g03523"/>
</dbReference>
<protein>
    <submittedName>
        <fullName evidence="3">Uncharacterized protein</fullName>
    </submittedName>
</protein>
<evidence type="ECO:0000256" key="1">
    <source>
        <dbReference type="SAM" id="SignalP"/>
    </source>
</evidence>
<dbReference type="Proteomes" id="UP000887563">
    <property type="component" value="Unplaced"/>
</dbReference>
<accession>A0A914KQ06</accession>